<evidence type="ECO:0000256" key="1">
    <source>
        <dbReference type="ARBA" id="ARBA00005695"/>
    </source>
</evidence>
<comment type="similarity">
    <text evidence="1">Belongs to the bacterial solute-binding protein 5 family.</text>
</comment>
<sequence length="587" mass="67375">MLRKVTIFLLFILVSGMVFSNYLGAEAAGIKGGKLTLILTTAPQTFNWFNAGIGDSSIIGHLLGRGGRLAEYNEIEKKYYPGIAESWKGPRVTKNGGMEIIFYLRKGVRWSDGKPFTADDVVFTFNNVILNPKFPNRIQDQLKTSKGLLPEVKKIDDYAVRIFYKEVYRPAFDAVARVYILPKHIWEPQMKTKKISEIWDISAISKGELVGLGPFIPVEYVPEQYIRLMRNPYYWKVDKNGVQLPYLDEIVYRIVPNYEAGKLIFLTGGADVFAPRGGDVVAIKEKEDFVVFRQGPTQSIQYLAFNFNAKDTVKRGWFRNIHFRKAIAYTINKQAIINVVYQGFGVEQNSVVAFMSPFFNENVVEKYNYSIDRAKSELKLGGFRFGKDGILYDSKGNKVEFTLITDSSDTFREQVCTILINEWRKLGINAKLAVVDRNLVSKLLEQTGDWEAVVSGLMAFEEPQLSAHIWRSDGTKHFWNFSPKIAKWVDEREYVKFDFEEEIDKIFDKNVLTLDDGIAKNYWYLFQRIVSKNLPVIPLVSSIKFLAWHQKVKNIRPGELDSFNWCIDRIYIDEPKNKVKGGKSNEG</sequence>
<keyword evidence="3" id="KW-0732">Signal</keyword>
<dbReference type="PANTHER" id="PTHR30290:SF9">
    <property type="entry name" value="OLIGOPEPTIDE-BINDING PROTEIN APPA"/>
    <property type="match status" value="1"/>
</dbReference>
<dbReference type="Pfam" id="PF00496">
    <property type="entry name" value="SBP_bac_5"/>
    <property type="match status" value="1"/>
</dbReference>
<dbReference type="GO" id="GO:0015833">
    <property type="term" value="P:peptide transport"/>
    <property type="evidence" value="ECO:0007669"/>
    <property type="project" value="TreeGrafter"/>
</dbReference>
<organism evidence="6">
    <name type="scientific">Fervidobacterium pennivorans</name>
    <dbReference type="NCBI Taxonomy" id="93466"/>
    <lineage>
        <taxon>Bacteria</taxon>
        <taxon>Thermotogati</taxon>
        <taxon>Thermotogota</taxon>
        <taxon>Thermotogae</taxon>
        <taxon>Thermotogales</taxon>
        <taxon>Fervidobacteriaceae</taxon>
        <taxon>Fervidobacterium</taxon>
    </lineage>
</organism>
<dbReference type="GO" id="GO:0042597">
    <property type="term" value="C:periplasmic space"/>
    <property type="evidence" value="ECO:0007669"/>
    <property type="project" value="UniProtKB-ARBA"/>
</dbReference>
<dbReference type="PANTHER" id="PTHR30290">
    <property type="entry name" value="PERIPLASMIC BINDING COMPONENT OF ABC TRANSPORTER"/>
    <property type="match status" value="1"/>
</dbReference>
<evidence type="ECO:0000256" key="2">
    <source>
        <dbReference type="ARBA" id="ARBA00022448"/>
    </source>
</evidence>
<dbReference type="EMBL" id="DSZT01000276">
    <property type="protein sequence ID" value="HGU42919.1"/>
    <property type="molecule type" value="Genomic_DNA"/>
</dbReference>
<name>A0A7C4RZ76_FERPE</name>
<dbReference type="Gene3D" id="3.10.105.10">
    <property type="entry name" value="Dipeptide-binding Protein, Domain 3"/>
    <property type="match status" value="1"/>
</dbReference>
<dbReference type="InterPro" id="IPR030678">
    <property type="entry name" value="Peptide/Ni-bd"/>
</dbReference>
<dbReference type="Gene3D" id="3.40.190.10">
    <property type="entry name" value="Periplasmic binding protein-like II"/>
    <property type="match status" value="1"/>
</dbReference>
<protein>
    <submittedName>
        <fullName evidence="6">ABC transporter substrate-binding protein</fullName>
    </submittedName>
</protein>
<proteinExistence type="inferred from homology"/>
<dbReference type="InterPro" id="IPR039424">
    <property type="entry name" value="SBP_5"/>
</dbReference>
<dbReference type="GO" id="GO:0043190">
    <property type="term" value="C:ATP-binding cassette (ABC) transporter complex"/>
    <property type="evidence" value="ECO:0007669"/>
    <property type="project" value="InterPro"/>
</dbReference>
<evidence type="ECO:0000313" key="5">
    <source>
        <dbReference type="EMBL" id="HGQ77722.1"/>
    </source>
</evidence>
<evidence type="ECO:0000313" key="6">
    <source>
        <dbReference type="EMBL" id="HGU42919.1"/>
    </source>
</evidence>
<dbReference type="PIRSF" id="PIRSF002741">
    <property type="entry name" value="MppA"/>
    <property type="match status" value="1"/>
</dbReference>
<dbReference type="CDD" id="cd08500">
    <property type="entry name" value="PBP2_NikA_DppA_OppA_like_4"/>
    <property type="match status" value="1"/>
</dbReference>
<feature type="domain" description="Solute-binding protein family 5" evidence="4">
    <location>
        <begin position="78"/>
        <end position="460"/>
    </location>
</feature>
<reference evidence="6" key="1">
    <citation type="journal article" date="2020" name="mSystems">
        <title>Genome- and Community-Level Interaction Insights into Carbon Utilization and Element Cycling Functions of Hydrothermarchaeota in Hydrothermal Sediment.</title>
        <authorList>
            <person name="Zhou Z."/>
            <person name="Liu Y."/>
            <person name="Xu W."/>
            <person name="Pan J."/>
            <person name="Luo Z.H."/>
            <person name="Li M."/>
        </authorList>
    </citation>
    <scope>NUCLEOTIDE SEQUENCE [LARGE SCALE GENOMIC DNA]</scope>
    <source>
        <strain evidence="6">SpSt-604</strain>
        <strain evidence="5">SpSt-640</strain>
    </source>
</reference>
<dbReference type="SUPFAM" id="SSF53850">
    <property type="entry name" value="Periplasmic binding protein-like II"/>
    <property type="match status" value="1"/>
</dbReference>
<gene>
    <name evidence="6" type="ORF">ENT72_08445</name>
    <name evidence="5" type="ORF">ENU12_07475</name>
</gene>
<evidence type="ECO:0000259" key="4">
    <source>
        <dbReference type="Pfam" id="PF00496"/>
    </source>
</evidence>
<dbReference type="InterPro" id="IPR000914">
    <property type="entry name" value="SBP_5_dom"/>
</dbReference>
<keyword evidence="2" id="KW-0813">Transport</keyword>
<comment type="caution">
    <text evidence="6">The sequence shown here is derived from an EMBL/GenBank/DDBJ whole genome shotgun (WGS) entry which is preliminary data.</text>
</comment>
<dbReference type="GO" id="GO:1904680">
    <property type="term" value="F:peptide transmembrane transporter activity"/>
    <property type="evidence" value="ECO:0007669"/>
    <property type="project" value="TreeGrafter"/>
</dbReference>
<accession>A0A7C4RZ76</accession>
<dbReference type="AlphaFoldDB" id="A0A7C4RZ76"/>
<evidence type="ECO:0000256" key="3">
    <source>
        <dbReference type="ARBA" id="ARBA00022729"/>
    </source>
</evidence>
<dbReference type="EMBL" id="DTBH01000153">
    <property type="protein sequence ID" value="HGQ77722.1"/>
    <property type="molecule type" value="Genomic_DNA"/>
</dbReference>